<accession>A0ACB8B3I3</accession>
<protein>
    <submittedName>
        <fullName evidence="1">NAD(P)-binding protein</fullName>
    </submittedName>
</protein>
<organism evidence="1 2">
    <name type="scientific">Leucogyrophana mollusca</name>
    <dbReference type="NCBI Taxonomy" id="85980"/>
    <lineage>
        <taxon>Eukaryota</taxon>
        <taxon>Fungi</taxon>
        <taxon>Dikarya</taxon>
        <taxon>Basidiomycota</taxon>
        <taxon>Agaricomycotina</taxon>
        <taxon>Agaricomycetes</taxon>
        <taxon>Agaricomycetidae</taxon>
        <taxon>Boletales</taxon>
        <taxon>Boletales incertae sedis</taxon>
        <taxon>Leucogyrophana</taxon>
    </lineage>
</organism>
<dbReference type="EMBL" id="MU266592">
    <property type="protein sequence ID" value="KAH7920261.1"/>
    <property type="molecule type" value="Genomic_DNA"/>
</dbReference>
<gene>
    <name evidence="1" type="ORF">BV22DRAFT_1114941</name>
</gene>
<dbReference type="Proteomes" id="UP000790709">
    <property type="component" value="Unassembled WGS sequence"/>
</dbReference>
<evidence type="ECO:0000313" key="2">
    <source>
        <dbReference type="Proteomes" id="UP000790709"/>
    </source>
</evidence>
<sequence length="278" mass="30378">MTSQKVWFITGASSGFGLSMAELVLARGDIAVATARIVESLSSLASSACAALLVLQLDVTKQDQVASAFAHAKQAFGRIDFVYNNAGQSIIGEVECVPDRVARDLFEVNFWGAVNVSKEAVRFFREENPRRGGTLLQVSSQSGMEGSACEAHYSASKFALEGFTESLKEELEPAWNIKILIVQPGWTRTRLIPGTPRLPSHPAYMEASSVAIKSREMMTVDALHRDPDLLDVDDATRAIYDFAHTDGAVLRLPLGKDSIAATKRKLVLLKETLERCEM</sequence>
<evidence type="ECO:0000313" key="1">
    <source>
        <dbReference type="EMBL" id="KAH7920261.1"/>
    </source>
</evidence>
<proteinExistence type="predicted"/>
<name>A0ACB8B3I3_9AGAM</name>
<comment type="caution">
    <text evidence="1">The sequence shown here is derived from an EMBL/GenBank/DDBJ whole genome shotgun (WGS) entry which is preliminary data.</text>
</comment>
<reference evidence="1" key="1">
    <citation type="journal article" date="2021" name="New Phytol.">
        <title>Evolutionary innovations through gain and loss of genes in the ectomycorrhizal Boletales.</title>
        <authorList>
            <person name="Wu G."/>
            <person name="Miyauchi S."/>
            <person name="Morin E."/>
            <person name="Kuo A."/>
            <person name="Drula E."/>
            <person name="Varga T."/>
            <person name="Kohler A."/>
            <person name="Feng B."/>
            <person name="Cao Y."/>
            <person name="Lipzen A."/>
            <person name="Daum C."/>
            <person name="Hundley H."/>
            <person name="Pangilinan J."/>
            <person name="Johnson J."/>
            <person name="Barry K."/>
            <person name="LaButti K."/>
            <person name="Ng V."/>
            <person name="Ahrendt S."/>
            <person name="Min B."/>
            <person name="Choi I.G."/>
            <person name="Park H."/>
            <person name="Plett J.M."/>
            <person name="Magnuson J."/>
            <person name="Spatafora J.W."/>
            <person name="Nagy L.G."/>
            <person name="Henrissat B."/>
            <person name="Grigoriev I.V."/>
            <person name="Yang Z.L."/>
            <person name="Xu J."/>
            <person name="Martin F.M."/>
        </authorList>
    </citation>
    <scope>NUCLEOTIDE SEQUENCE</scope>
    <source>
        <strain evidence="1">KUC20120723A-06</strain>
    </source>
</reference>
<keyword evidence="2" id="KW-1185">Reference proteome</keyword>